<sequence>METLTLEEKQQLVEGSPCKVFGIDPVTQQVKVVDPESYTYDDEFIKKAVAMGKPGLVEIRANHIYQCNKSFKVGAQCDRSRKTEAGRSLPFRGYS</sequence>
<reference evidence="1" key="1">
    <citation type="submission" date="2018-02" db="EMBL/GenBank/DDBJ databases">
        <title>Rhizophora mucronata_Transcriptome.</title>
        <authorList>
            <person name="Meera S.P."/>
            <person name="Sreeshan A."/>
            <person name="Augustine A."/>
        </authorList>
    </citation>
    <scope>NUCLEOTIDE SEQUENCE</scope>
    <source>
        <tissue evidence="1">Leaf</tissue>
    </source>
</reference>
<dbReference type="EMBL" id="GGEC01012641">
    <property type="protein sequence ID" value="MBW93124.1"/>
    <property type="molecule type" value="Transcribed_RNA"/>
</dbReference>
<protein>
    <submittedName>
        <fullName evidence="1">RNA polymerase</fullName>
    </submittedName>
</protein>
<dbReference type="AlphaFoldDB" id="A0A2P2JI67"/>
<organism evidence="1">
    <name type="scientific">Rhizophora mucronata</name>
    <name type="common">Asiatic mangrove</name>
    <dbReference type="NCBI Taxonomy" id="61149"/>
    <lineage>
        <taxon>Eukaryota</taxon>
        <taxon>Viridiplantae</taxon>
        <taxon>Streptophyta</taxon>
        <taxon>Embryophyta</taxon>
        <taxon>Tracheophyta</taxon>
        <taxon>Spermatophyta</taxon>
        <taxon>Magnoliopsida</taxon>
        <taxon>eudicotyledons</taxon>
        <taxon>Gunneridae</taxon>
        <taxon>Pentapetalae</taxon>
        <taxon>rosids</taxon>
        <taxon>fabids</taxon>
        <taxon>Malpighiales</taxon>
        <taxon>Rhizophoraceae</taxon>
        <taxon>Rhizophora</taxon>
    </lineage>
</organism>
<name>A0A2P2JI67_RHIMU</name>
<accession>A0A2P2JI67</accession>
<evidence type="ECO:0000313" key="1">
    <source>
        <dbReference type="EMBL" id="MBW93124.1"/>
    </source>
</evidence>
<proteinExistence type="predicted"/>